<dbReference type="PANTHER" id="PTHR10887">
    <property type="entry name" value="DNA2/NAM7 HELICASE FAMILY"/>
    <property type="match status" value="1"/>
</dbReference>
<protein>
    <recommendedName>
        <fullName evidence="5">Helicase</fullName>
    </recommendedName>
</protein>
<evidence type="ECO:0000313" key="3">
    <source>
        <dbReference type="EMBL" id="GGI20749.1"/>
    </source>
</evidence>
<comment type="caution">
    <text evidence="3">The sequence shown here is derived from an EMBL/GenBank/DDBJ whole genome shotgun (WGS) entry which is preliminary data.</text>
</comment>
<evidence type="ECO:0000259" key="2">
    <source>
        <dbReference type="Pfam" id="PF13087"/>
    </source>
</evidence>
<dbReference type="InterPro" id="IPR041677">
    <property type="entry name" value="DNA2/NAM7_AAA_11"/>
</dbReference>
<gene>
    <name evidence="3" type="ORF">GCM10010987_10910</name>
</gene>
<feature type="domain" description="DNA2/NAM7 helicase helicase" evidence="1">
    <location>
        <begin position="600"/>
        <end position="808"/>
    </location>
</feature>
<accession>A0AA87W3X8</accession>
<dbReference type="InterPro" id="IPR047187">
    <property type="entry name" value="SF1_C_Upf1"/>
</dbReference>
<dbReference type="CDD" id="cd18808">
    <property type="entry name" value="SF1_C_Upf1"/>
    <property type="match status" value="1"/>
</dbReference>
<sequence length="1157" mass="128453">MDYGAMARATMQGKATLDARFKFADTAFSSGTEGWNSQLRFATGIADGEDYLLRLFKKTGTPLDEDLKRLITHGLRRVRRVLSSRRARQLLVEVLEIVEDQEEIGILMVDPGSPICGSLHRVRAREGRLLTTTGRKMFWRNILRVAEGLALCHDAGIVHGAVSEHTIFSHSDEKEDFRLGGYEACVHIADGDVGGAGHLLRPSGTVSFRRDWSDLGQAASRILGLTEDGGGPSLLSIERRMLNRLADPPRYQLFDGSIVLNEIAEVVADLDRSGSSGEGELILYPSTQVTQSDLASLTSGTIPADDRDAVLRFVEEDLSGPTVRTVVVDEAFVRIVTDLAAYGVKVIDDYVGMIENANKRRPDDYIYDAVEVRHRIHLARTRRSAEERVRRLGPGAKPWIDASVTTGVSRSVEEIPTWYALILLEAFTWLREQFRIYPVEVLHPPSGGDSDLAWIASREDPDRDMRRKLMGLRPAYDALARELKYDDGKPNWTLSRSDALAGDRERFPELSYEGTGGVVDGRLPFTFATSEAVVPGQLLFLRPRRDGGFERAIRRRLQNIVAARTNIELLRAIDDPAQVALDEVLRDIATPNAVPPDEMDGSKKVAWDAIVSGKSINVVVGPPGVGKTFLISNLVKSILDKTPDARLLVSAQNHETLIQMEDELKATLASGTKIVVRVERTRSTDEVSSLRASSVDLLRSVSTVDHAAESMMVNQRYQIKQALRPVDASEATVAERVFRDTDNLLLRSSDVTLATTSSHIIEEMIADGDQFDWVIVEEAARANGAELIGALLLGNRRIMVGDHNQLSPFDAAQRQQFYDPERAVDLLRDAKERLETISDLPPEVTEALDTVKSSEHLMREALATAARLEEPFRSIAEREIEREKDTGRPSTIVNTLLEQSRMHPAIGDLVSNTFYDRKLAPSDRVKRRTLTVTSTVAYLTSPIVLLDFPPLSMSKRRHFEHKVERSFRNELEAQALIAALKGLRPIVGADGRRPTLVIISPYAAQVRWFKRLLRGQVRKDKTLFGFASPRSNGEFVFTSDSFQGGEADVVAASLTRNNVMVGSRALGFVKSPQRMNVLLSRAKQKLILATSQRFIREVVEGIDPDAKKDDLEFLRKMLKELATLAGTDYELVRKDAPSIKVKGASIVAIDENGRLPA</sequence>
<dbReference type="InterPro" id="IPR045055">
    <property type="entry name" value="DNA2/NAM7-like"/>
</dbReference>
<dbReference type="EMBL" id="BMHC01000001">
    <property type="protein sequence ID" value="GGI20749.1"/>
    <property type="molecule type" value="Genomic_DNA"/>
</dbReference>
<dbReference type="InterPro" id="IPR041679">
    <property type="entry name" value="DNA2/NAM7-like_C"/>
</dbReference>
<dbReference type="InterPro" id="IPR027417">
    <property type="entry name" value="P-loop_NTPase"/>
</dbReference>
<dbReference type="Pfam" id="PF13087">
    <property type="entry name" value="AAA_12"/>
    <property type="match status" value="1"/>
</dbReference>
<proteinExistence type="predicted"/>
<dbReference type="PANTHER" id="PTHR10887:SF495">
    <property type="entry name" value="HELICASE SENATAXIN ISOFORM X1-RELATED"/>
    <property type="match status" value="1"/>
</dbReference>
<organism evidence="3 4">
    <name type="scientific">Bradyrhizobium guangdongense</name>
    <dbReference type="NCBI Taxonomy" id="1325090"/>
    <lineage>
        <taxon>Bacteria</taxon>
        <taxon>Pseudomonadati</taxon>
        <taxon>Pseudomonadota</taxon>
        <taxon>Alphaproteobacteria</taxon>
        <taxon>Hyphomicrobiales</taxon>
        <taxon>Nitrobacteraceae</taxon>
        <taxon>Bradyrhizobium</taxon>
    </lineage>
</organism>
<evidence type="ECO:0000313" key="4">
    <source>
        <dbReference type="Proteomes" id="UP000625079"/>
    </source>
</evidence>
<dbReference type="Proteomes" id="UP000625079">
    <property type="component" value="Unassembled WGS sequence"/>
</dbReference>
<evidence type="ECO:0008006" key="5">
    <source>
        <dbReference type="Google" id="ProtNLM"/>
    </source>
</evidence>
<dbReference type="SUPFAM" id="SSF56112">
    <property type="entry name" value="Protein kinase-like (PK-like)"/>
    <property type="match status" value="1"/>
</dbReference>
<dbReference type="Pfam" id="PF13086">
    <property type="entry name" value="AAA_11"/>
    <property type="match status" value="1"/>
</dbReference>
<dbReference type="SUPFAM" id="SSF52540">
    <property type="entry name" value="P-loop containing nucleoside triphosphate hydrolases"/>
    <property type="match status" value="1"/>
</dbReference>
<dbReference type="Gene3D" id="3.40.50.300">
    <property type="entry name" value="P-loop containing nucleotide triphosphate hydrolases"/>
    <property type="match status" value="2"/>
</dbReference>
<reference evidence="3" key="2">
    <citation type="submission" date="2022-12" db="EMBL/GenBank/DDBJ databases">
        <authorList>
            <person name="Sun Q."/>
            <person name="Zhou Y."/>
        </authorList>
    </citation>
    <scope>NUCLEOTIDE SEQUENCE</scope>
    <source>
        <strain evidence="3">CGMCC 1.15034</strain>
    </source>
</reference>
<evidence type="ECO:0000259" key="1">
    <source>
        <dbReference type="Pfam" id="PF13086"/>
    </source>
</evidence>
<name>A0AA87W3X8_9BRAD</name>
<feature type="domain" description="DNA2/NAM7 helicase-like C-terminal" evidence="2">
    <location>
        <begin position="887"/>
        <end position="1090"/>
    </location>
</feature>
<dbReference type="AlphaFoldDB" id="A0AA87W3X8"/>
<dbReference type="InterPro" id="IPR011009">
    <property type="entry name" value="Kinase-like_dom_sf"/>
</dbReference>
<dbReference type="GO" id="GO:0004386">
    <property type="term" value="F:helicase activity"/>
    <property type="evidence" value="ECO:0007669"/>
    <property type="project" value="InterPro"/>
</dbReference>
<reference evidence="3" key="1">
    <citation type="journal article" date="2014" name="Int. J. Syst. Evol. Microbiol.">
        <title>Complete genome sequence of Corynebacterium casei LMG S-19264T (=DSM 44701T), isolated from a smear-ripened cheese.</title>
        <authorList>
            <consortium name="US DOE Joint Genome Institute (JGI-PGF)"/>
            <person name="Walter F."/>
            <person name="Albersmeier A."/>
            <person name="Kalinowski J."/>
            <person name="Ruckert C."/>
        </authorList>
    </citation>
    <scope>NUCLEOTIDE SEQUENCE</scope>
    <source>
        <strain evidence="3">CGMCC 1.15034</strain>
    </source>
</reference>